<feature type="domain" description="DNA primase/polymerase bifunctional N-terminal" evidence="1">
    <location>
        <begin position="16"/>
        <end position="180"/>
    </location>
</feature>
<dbReference type="InterPro" id="IPR015330">
    <property type="entry name" value="DNA_primase/pol_bifunc_N"/>
</dbReference>
<dbReference type="CDD" id="cd04859">
    <property type="entry name" value="Prim_Pol"/>
    <property type="match status" value="1"/>
</dbReference>
<dbReference type="Gene3D" id="3.30.720.160">
    <property type="entry name" value="Bifunctional DNA primase/polymerase, N-terminal"/>
    <property type="match status" value="1"/>
</dbReference>
<evidence type="ECO:0000259" key="1">
    <source>
        <dbReference type="SMART" id="SM00943"/>
    </source>
</evidence>
<sequence>MSKELSKYYNEPLMYAIQYHKEGLAVIPLKFKTKEAAIKWRQYQKKRPPAIKLEKWFKKSEPKNIAIICGVVSGNLIVMDFDEEDKYYEFLNTIDEDLKNIILGTRTVITNRGRHVYLRVDSDEKTFRELFPSKRSEKWHVDFQSEGKYVVAPPSVHPSGQKYELEGEWIDIKKVSIETMLKIKRVLFPEDKLPTEILKTSKNASFNKSQKKNGLTEADMLEIANVLAPAYKEGFRNNIVYSLSGWLAKAGISMEDALKVATFLAQKGDDPDYETPEFRNRLDVVTRSYEKWRCGINVAGKKYLVEFLEGALEDEEQVISIMKRLEELIGVPSTSSGMIFVDENESEGLVYYADLAEKYIGKGQFKDKSGSKKTFLKKGRIIEAVPTKAIRYIDPISGTENLDIVFESNLSPVPLTLQGVERRDILSVLKRNGYIVKNRIAEDALNAILNNMILSGLVETKTEFSKMGVFWYQGEMHYTKIKLPEEIRR</sequence>
<evidence type="ECO:0000313" key="3">
    <source>
        <dbReference type="Proteomes" id="UP000053462"/>
    </source>
</evidence>
<evidence type="ECO:0000313" key="2">
    <source>
        <dbReference type="EMBL" id="KUH33993.1"/>
    </source>
</evidence>
<name>A0A100XYS3_9EURY</name>
<dbReference type="OrthoDB" id="359409at2157"/>
<proteinExistence type="predicted"/>
<dbReference type="RefSeq" id="WP_058938357.1">
    <property type="nucleotide sequence ID" value="NZ_LLYW01000012.1"/>
</dbReference>
<protein>
    <recommendedName>
        <fullName evidence="1">DNA primase/polymerase bifunctional N-terminal domain-containing protein</fullName>
    </recommendedName>
</protein>
<dbReference type="Proteomes" id="UP000053462">
    <property type="component" value="Unassembled WGS sequence"/>
</dbReference>
<dbReference type="AlphaFoldDB" id="A0A100XYS3"/>
<organism evidence="2 3">
    <name type="scientific">Thermococcus celericrescens</name>
    <dbReference type="NCBI Taxonomy" id="227598"/>
    <lineage>
        <taxon>Archaea</taxon>
        <taxon>Methanobacteriati</taxon>
        <taxon>Methanobacteriota</taxon>
        <taxon>Thermococci</taxon>
        <taxon>Thermococcales</taxon>
        <taxon>Thermococcaceae</taxon>
        <taxon>Thermococcus</taxon>
    </lineage>
</organism>
<dbReference type="SMART" id="SM00943">
    <property type="entry name" value="Prim-Pol"/>
    <property type="match status" value="1"/>
</dbReference>
<accession>A0A100XYS3</accession>
<gene>
    <name evidence="2" type="ORF">APY94_03725</name>
</gene>
<comment type="caution">
    <text evidence="2">The sequence shown here is derived from an EMBL/GenBank/DDBJ whole genome shotgun (WGS) entry which is preliminary data.</text>
</comment>
<dbReference type="Pfam" id="PF09250">
    <property type="entry name" value="Prim-Pol"/>
    <property type="match status" value="1"/>
</dbReference>
<keyword evidence="3" id="KW-1185">Reference proteome</keyword>
<dbReference type="SUPFAM" id="SSF56747">
    <property type="entry name" value="Prim-pol domain"/>
    <property type="match status" value="1"/>
</dbReference>
<dbReference type="STRING" id="227598.APY94_03725"/>
<reference evidence="2 3" key="1">
    <citation type="submission" date="2015-10" db="EMBL/GenBank/DDBJ databases">
        <title>Draft genome sequence of Thermococcus celericrescens strain DSM 17994.</title>
        <authorList>
            <person name="Hong S.-J."/>
            <person name="Park C.-E."/>
            <person name="Shin J.-H."/>
        </authorList>
    </citation>
    <scope>NUCLEOTIDE SEQUENCE [LARGE SCALE GENOMIC DNA]</scope>
    <source>
        <strain evidence="2 3">DSM 17994</strain>
    </source>
</reference>
<dbReference type="EMBL" id="LLYW01000012">
    <property type="protein sequence ID" value="KUH33993.1"/>
    <property type="molecule type" value="Genomic_DNA"/>
</dbReference>